<dbReference type="InterPro" id="IPR002715">
    <property type="entry name" value="Nas_poly-pep-assoc_cplx_dom"/>
</dbReference>
<reference evidence="4 5" key="1">
    <citation type="submission" date="2024-05" db="EMBL/GenBank/DDBJ databases">
        <title>Culex pipiens pipiens assembly and annotation.</title>
        <authorList>
            <person name="Alout H."/>
            <person name="Durand T."/>
        </authorList>
    </citation>
    <scope>NUCLEOTIDE SEQUENCE [LARGE SCALE GENOMIC DNA]</scope>
    <source>
        <strain evidence="4">HA-2024</strain>
        <tissue evidence="4">Whole body</tissue>
    </source>
</reference>
<protein>
    <recommendedName>
        <fullName evidence="2">Transcription factor BTF3</fullName>
    </recommendedName>
</protein>
<dbReference type="Proteomes" id="UP001562425">
    <property type="component" value="Unassembled WGS sequence"/>
</dbReference>
<sequence>MKTGKQQAQFLILLAAQEATNQIVHTSTGGRTERASGELFRGVRKTEKQPPATMNAEKLKKLQAQAAEVRIGGKGMPRRKKKIVHTNSAVDDKKLQLSLKKLGVNTIPGIEEVNMIKNDGTVIHFNNPKTQASLATNTFAITGHSETKQITEMLPSIISQLGPEGLSQLKKLASAAVAEDDDDVPELTENFEEASKKEVENITQKVQEIPVS</sequence>
<dbReference type="CDD" id="cd22055">
    <property type="entry name" value="NAC_BTF3"/>
    <property type="match status" value="1"/>
</dbReference>
<name>A0ABD1D3E1_CULPP</name>
<dbReference type="AlphaFoldDB" id="A0ABD1D3E1"/>
<organism evidence="4 5">
    <name type="scientific">Culex pipiens pipiens</name>
    <name type="common">Northern house mosquito</name>
    <dbReference type="NCBI Taxonomy" id="38569"/>
    <lineage>
        <taxon>Eukaryota</taxon>
        <taxon>Metazoa</taxon>
        <taxon>Ecdysozoa</taxon>
        <taxon>Arthropoda</taxon>
        <taxon>Hexapoda</taxon>
        <taxon>Insecta</taxon>
        <taxon>Pterygota</taxon>
        <taxon>Neoptera</taxon>
        <taxon>Endopterygota</taxon>
        <taxon>Diptera</taxon>
        <taxon>Nematocera</taxon>
        <taxon>Culicoidea</taxon>
        <taxon>Culicidae</taxon>
        <taxon>Culicinae</taxon>
        <taxon>Culicini</taxon>
        <taxon>Culex</taxon>
        <taxon>Culex</taxon>
    </lineage>
</organism>
<evidence type="ECO:0000256" key="2">
    <source>
        <dbReference type="RuleBase" id="RU361272"/>
    </source>
</evidence>
<dbReference type="PROSITE" id="PS51151">
    <property type="entry name" value="NAC_AB"/>
    <property type="match status" value="1"/>
</dbReference>
<dbReference type="InterPro" id="IPR039370">
    <property type="entry name" value="BTF3"/>
</dbReference>
<evidence type="ECO:0000259" key="3">
    <source>
        <dbReference type="PROSITE" id="PS51151"/>
    </source>
</evidence>
<proteinExistence type="inferred from homology"/>
<dbReference type="PANTHER" id="PTHR10351">
    <property type="entry name" value="TRANSCRIPTION FACTOR BTF3 FAMILY MEMBER"/>
    <property type="match status" value="1"/>
</dbReference>
<dbReference type="Gene3D" id="2.20.70.30">
    <property type="entry name" value="Nascent polypeptide-associated complex domain"/>
    <property type="match status" value="1"/>
</dbReference>
<dbReference type="FunFam" id="2.20.70.30:FF:000001">
    <property type="entry name" value="Transcription factor BTF3 homolog"/>
    <property type="match status" value="1"/>
</dbReference>
<keyword evidence="5" id="KW-1185">Reference proteome</keyword>
<dbReference type="EMBL" id="JBEHCU010007748">
    <property type="protein sequence ID" value="KAL1392847.1"/>
    <property type="molecule type" value="Genomic_DNA"/>
</dbReference>
<evidence type="ECO:0000313" key="4">
    <source>
        <dbReference type="EMBL" id="KAL1392847.1"/>
    </source>
</evidence>
<feature type="domain" description="NAC-A/B" evidence="3">
    <location>
        <begin position="89"/>
        <end position="154"/>
    </location>
</feature>
<dbReference type="Pfam" id="PF01849">
    <property type="entry name" value="NAC"/>
    <property type="match status" value="1"/>
</dbReference>
<evidence type="ECO:0000256" key="1">
    <source>
        <dbReference type="ARBA" id="ARBA00005296"/>
    </source>
</evidence>
<dbReference type="InterPro" id="IPR038187">
    <property type="entry name" value="NAC_A/B_dom_sf"/>
</dbReference>
<accession>A0ABD1D3E1</accession>
<comment type="similarity">
    <text evidence="1 2">Belongs to the NAC-beta family.</text>
</comment>
<gene>
    <name evidence="4" type="ORF">pipiens_012177</name>
</gene>
<evidence type="ECO:0000313" key="5">
    <source>
        <dbReference type="Proteomes" id="UP001562425"/>
    </source>
</evidence>
<comment type="caution">
    <text evidence="4">The sequence shown here is derived from an EMBL/GenBank/DDBJ whole genome shotgun (WGS) entry which is preliminary data.</text>
</comment>
<dbReference type="SMART" id="SM01407">
    <property type="entry name" value="NAC"/>
    <property type="match status" value="1"/>
</dbReference>